<dbReference type="GeneID" id="115742893"/>
<keyword evidence="1" id="KW-0472">Membrane</keyword>
<dbReference type="Pfam" id="PF14476">
    <property type="entry name" value="Chloroplast_duf"/>
    <property type="match status" value="1"/>
</dbReference>
<evidence type="ECO:0000313" key="3">
    <source>
        <dbReference type="RefSeq" id="XP_030533276.1"/>
    </source>
</evidence>
<evidence type="ECO:0000256" key="1">
    <source>
        <dbReference type="SAM" id="Phobius"/>
    </source>
</evidence>
<dbReference type="InterPro" id="IPR027949">
    <property type="entry name" value="Chloroplast_duf"/>
</dbReference>
<reference evidence="3" key="1">
    <citation type="submission" date="2025-08" db="UniProtKB">
        <authorList>
            <consortium name="RefSeq"/>
        </authorList>
    </citation>
    <scope>IDENTIFICATION</scope>
    <source>
        <tissue evidence="3">Leaf</tissue>
    </source>
</reference>
<keyword evidence="2" id="KW-1185">Reference proteome</keyword>
<keyword evidence="1" id="KW-1133">Transmembrane helix</keyword>
<name>A0A8B8PEP4_9MYRT</name>
<accession>A0A8B8PEP4</accession>
<sequence>MSAEENQAGCKMVCNEALHGPCKSSASAYAGHSSFARAQLHALLASISDRIEMHDNICEQRNNWNHLLLSSINMMTLTATTISGLSVIVSALGGPTTSSSSSALLALKLCSALLFSAATGMSLVVNKIQPSQLAEEQRNSVRLFKQLYSEVESRLDVLGDSVTEADVQEIMEKILALDKAYPLPLLGSMLNKFPGKFEPAIWWPISSDEDDNQAKERDPSCEEREKIDDLLKNAIQINNGWSEELEIEMRAVLQVLKRKDSEDYIRLGNLALNINKALAISGPLLTGIAALSSVLMGPTGGPWAALAAVASGAMAGAVNSFEHGCQVGMVVEMYRNCAGFFRLLEESIESTLVEREVQRRENGEMFRLKVALKLGRSLSQLRDLARKSTSSRDYGTNVDEFASKLF</sequence>
<dbReference type="RefSeq" id="XP_030533276.1">
    <property type="nucleotide sequence ID" value="XM_030677416.1"/>
</dbReference>
<keyword evidence="1" id="KW-0812">Transmembrane</keyword>
<dbReference type="PANTHER" id="PTHR33358">
    <property type="entry name" value="F-BOX PROTEIN WITH A DOMAIN PROTEIN"/>
    <property type="match status" value="1"/>
</dbReference>
<protein>
    <submittedName>
        <fullName evidence="3">Probable F-box protein At4g22030</fullName>
    </submittedName>
</protein>
<dbReference type="OrthoDB" id="1897643at2759"/>
<dbReference type="AlphaFoldDB" id="A0A8B8PEP4"/>
<dbReference type="Proteomes" id="UP000827889">
    <property type="component" value="Chromosome 9"/>
</dbReference>
<organism evidence="2 3">
    <name type="scientific">Rhodamnia argentea</name>
    <dbReference type="NCBI Taxonomy" id="178133"/>
    <lineage>
        <taxon>Eukaryota</taxon>
        <taxon>Viridiplantae</taxon>
        <taxon>Streptophyta</taxon>
        <taxon>Embryophyta</taxon>
        <taxon>Tracheophyta</taxon>
        <taxon>Spermatophyta</taxon>
        <taxon>Magnoliopsida</taxon>
        <taxon>eudicotyledons</taxon>
        <taxon>Gunneridae</taxon>
        <taxon>Pentapetalae</taxon>
        <taxon>rosids</taxon>
        <taxon>malvids</taxon>
        <taxon>Myrtales</taxon>
        <taxon>Myrtaceae</taxon>
        <taxon>Myrtoideae</taxon>
        <taxon>Myrteae</taxon>
        <taxon>Australasian group</taxon>
        <taxon>Rhodamnia</taxon>
    </lineage>
</organism>
<evidence type="ECO:0000313" key="2">
    <source>
        <dbReference type="Proteomes" id="UP000827889"/>
    </source>
</evidence>
<dbReference type="KEGG" id="rarg:115742893"/>
<gene>
    <name evidence="3" type="primary">LOC115742893</name>
</gene>
<dbReference type="PANTHER" id="PTHR33358:SF12">
    <property type="entry name" value="F-BOX PROTEIN WITH A DOMAIN PROTEIN"/>
    <property type="match status" value="1"/>
</dbReference>
<proteinExistence type="predicted"/>
<feature type="transmembrane region" description="Helical" evidence="1">
    <location>
        <begin position="105"/>
        <end position="125"/>
    </location>
</feature>
<feature type="transmembrane region" description="Helical" evidence="1">
    <location>
        <begin position="72"/>
        <end position="93"/>
    </location>
</feature>